<dbReference type="SUPFAM" id="SSF56112">
    <property type="entry name" value="Protein kinase-like (PK-like)"/>
    <property type="match status" value="1"/>
</dbReference>
<feature type="signal peptide" evidence="2">
    <location>
        <begin position="1"/>
        <end position="19"/>
    </location>
</feature>
<dbReference type="EMBL" id="CDMZ01000145">
    <property type="protein sequence ID" value="CEM07791.1"/>
    <property type="molecule type" value="Genomic_DNA"/>
</dbReference>
<dbReference type="VEuPathDB" id="CryptoDB:Cvel_15354"/>
<dbReference type="PhylomeDB" id="A0A0G4F5M7"/>
<name>A0A0G4F5M7_9ALVE</name>
<sequence length="864" mass="94700">MGAPSWVLLLFPFPPLQLAGTPGERGHMAVLEVAVPAEGCSGVRVGGGEELSLQGLPGVLSSFGVGVMAVTRIGRRSSRTRSSATLCEEASRSRSVRVWTPTLPQSIFRWFGEQSSRLQVSNNVWAGVMAATRDWHRNSRTRRSAVSVCEEGGHSRRGGTPALPQVSVCPPVTSRSDSSLREQSDRSSSHLVVVFALALCLSFFPPQPFPLHSVGVHPVVAARVRAAEWTLSNKMKNRLAHAYNGNSTSLEQAKRKLGDGNPPFPFDDLPTDRNDNLWSQIQEKYKLTLPELSALKNERCPAPSSEAEEKKLCQEFVRRREDLAYALGSVNREDASTFAGFSDYTTDIARENFVRGTFPPEHSQGHNDALVEKVDKVYGQLSHLSALPAEMARLALHLEAKELSTPLTPAEVGRNTLARLERTKNVIDFRPPKEPPPNAVLGPLASESDARKLKDSQTEKRVVAISTRCLSRVFEDSDMGVLVNSEDFVWLGPPEHPESRKKADLFLCNPAVYAPRDPPKSDDGTSERSDSYKFGVLADWDLRDSVGALFEAKKDEKPDNAALGELVNYATKLVEGLGQREKSELVLRGAVFGRLEIWFAEFEEGVCSRIVKLKWTDEGSLQYARDFFAPAMKSPWMKTLGDIRKEAGVSFAHDKGQKGRGAFLGRGGFGRVFAVNHGSFSSPSASQSTLKALKIVRGENSGRDLVAERERLVCAARKCEGTVVAVASKVLYCTDGAELLLDEVGQSVLAENRQHLTPSCLDALCTLHKAGVVHGDPRLHNIVKVEGGLKWIDPRESQEGVDDPAKLFEHDMKVLCSSLLGLTALRLDALPHTVSESIKKYIDANAKDAADVIAKVAEYLRQRS</sequence>
<feature type="region of interest" description="Disordered" evidence="1">
    <location>
        <begin position="147"/>
        <end position="183"/>
    </location>
</feature>
<accession>A0A0G4F5M7</accession>
<organism evidence="3">
    <name type="scientific">Chromera velia CCMP2878</name>
    <dbReference type="NCBI Taxonomy" id="1169474"/>
    <lineage>
        <taxon>Eukaryota</taxon>
        <taxon>Sar</taxon>
        <taxon>Alveolata</taxon>
        <taxon>Colpodellida</taxon>
        <taxon>Chromeraceae</taxon>
        <taxon>Chromera</taxon>
    </lineage>
</organism>
<evidence type="ECO:0000256" key="2">
    <source>
        <dbReference type="SAM" id="SignalP"/>
    </source>
</evidence>
<dbReference type="InterPro" id="IPR011009">
    <property type="entry name" value="Kinase-like_dom_sf"/>
</dbReference>
<reference evidence="3" key="1">
    <citation type="submission" date="2014-11" db="EMBL/GenBank/DDBJ databases">
        <authorList>
            <person name="Otto D Thomas"/>
            <person name="Naeem Raeece"/>
        </authorList>
    </citation>
    <scope>NUCLEOTIDE SEQUENCE</scope>
</reference>
<evidence type="ECO:0008006" key="4">
    <source>
        <dbReference type="Google" id="ProtNLM"/>
    </source>
</evidence>
<keyword evidence="2" id="KW-0732">Signal</keyword>
<dbReference type="AlphaFoldDB" id="A0A0G4F5M7"/>
<feature type="chain" id="PRO_5005188331" description="Protein kinase domain-containing protein" evidence="2">
    <location>
        <begin position="20"/>
        <end position="864"/>
    </location>
</feature>
<feature type="region of interest" description="Disordered" evidence="1">
    <location>
        <begin position="428"/>
        <end position="457"/>
    </location>
</feature>
<feature type="compositionally biased region" description="Basic and acidic residues" evidence="1">
    <location>
        <begin position="448"/>
        <end position="457"/>
    </location>
</feature>
<evidence type="ECO:0000313" key="3">
    <source>
        <dbReference type="EMBL" id="CEM07791.1"/>
    </source>
</evidence>
<protein>
    <recommendedName>
        <fullName evidence="4">Protein kinase domain-containing protein</fullName>
    </recommendedName>
</protein>
<evidence type="ECO:0000256" key="1">
    <source>
        <dbReference type="SAM" id="MobiDB-lite"/>
    </source>
</evidence>
<proteinExistence type="predicted"/>
<gene>
    <name evidence="3" type="ORF">Cvel_15354.t2.CR1</name>
</gene>